<keyword evidence="1" id="KW-0547">Nucleotide-binding</keyword>
<proteinExistence type="predicted"/>
<dbReference type="Pfam" id="PF00196">
    <property type="entry name" value="GerE"/>
    <property type="match status" value="1"/>
</dbReference>
<dbReference type="CDD" id="cd06170">
    <property type="entry name" value="LuxR_C_like"/>
    <property type="match status" value="1"/>
</dbReference>
<evidence type="ECO:0000256" key="2">
    <source>
        <dbReference type="ARBA" id="ARBA00022840"/>
    </source>
</evidence>
<dbReference type="PROSITE" id="PS00622">
    <property type="entry name" value="HTH_LUXR_1"/>
    <property type="match status" value="1"/>
</dbReference>
<keyword evidence="2" id="KW-0067">ATP-binding</keyword>
<dbReference type="Proteomes" id="UP001596548">
    <property type="component" value="Unassembled WGS sequence"/>
</dbReference>
<reference evidence="5" key="1">
    <citation type="journal article" date="2019" name="Int. J. Syst. Evol. Microbiol.">
        <title>The Global Catalogue of Microorganisms (GCM) 10K type strain sequencing project: providing services to taxonomists for standard genome sequencing and annotation.</title>
        <authorList>
            <consortium name="The Broad Institute Genomics Platform"/>
            <consortium name="The Broad Institute Genome Sequencing Center for Infectious Disease"/>
            <person name="Wu L."/>
            <person name="Ma J."/>
        </authorList>
    </citation>
    <scope>NUCLEOTIDE SEQUENCE [LARGE SCALE GENOMIC DNA]</scope>
    <source>
        <strain evidence="5">XZYJT-10</strain>
    </source>
</reference>
<dbReference type="Gene3D" id="3.40.50.300">
    <property type="entry name" value="P-loop containing nucleotide triphosphate hydrolases"/>
    <property type="match status" value="1"/>
</dbReference>
<dbReference type="PROSITE" id="PS50043">
    <property type="entry name" value="HTH_LUXR_2"/>
    <property type="match status" value="1"/>
</dbReference>
<feature type="domain" description="HTH luxR-type" evidence="3">
    <location>
        <begin position="893"/>
        <end position="957"/>
    </location>
</feature>
<dbReference type="InterPro" id="IPR016032">
    <property type="entry name" value="Sig_transdc_resp-reg_C-effctor"/>
</dbReference>
<dbReference type="PANTHER" id="PTHR16305">
    <property type="entry name" value="TESTICULAR SOLUBLE ADENYLYL CYCLASE"/>
    <property type="match status" value="1"/>
</dbReference>
<dbReference type="PANTHER" id="PTHR16305:SF35">
    <property type="entry name" value="TRANSCRIPTIONAL ACTIVATOR DOMAIN"/>
    <property type="match status" value="1"/>
</dbReference>
<keyword evidence="5" id="KW-1185">Reference proteome</keyword>
<protein>
    <submittedName>
        <fullName evidence="4">Helix-turn-helix transcriptional regulator</fullName>
    </submittedName>
</protein>
<dbReference type="SUPFAM" id="SSF46894">
    <property type="entry name" value="C-terminal effector domain of the bipartite response regulators"/>
    <property type="match status" value="1"/>
</dbReference>
<evidence type="ECO:0000259" key="3">
    <source>
        <dbReference type="PROSITE" id="PS50043"/>
    </source>
</evidence>
<comment type="caution">
    <text evidence="4">The sequence shown here is derived from an EMBL/GenBank/DDBJ whole genome shotgun (WGS) entry which is preliminary data.</text>
</comment>
<dbReference type="InterPro" id="IPR041664">
    <property type="entry name" value="AAA_16"/>
</dbReference>
<accession>A0ABW2HZW6</accession>
<dbReference type="RefSeq" id="WP_378972700.1">
    <property type="nucleotide sequence ID" value="NZ_JBHTBJ010000021.1"/>
</dbReference>
<dbReference type="InterPro" id="IPR027417">
    <property type="entry name" value="P-loop_NTPase"/>
</dbReference>
<dbReference type="PRINTS" id="PR00038">
    <property type="entry name" value="HTHLUXR"/>
</dbReference>
<dbReference type="InterPro" id="IPR036388">
    <property type="entry name" value="WH-like_DNA-bd_sf"/>
</dbReference>
<dbReference type="Gene3D" id="1.10.10.10">
    <property type="entry name" value="Winged helix-like DNA-binding domain superfamily/Winged helix DNA-binding domain"/>
    <property type="match status" value="1"/>
</dbReference>
<name>A0ABW2HZW6_9ACTN</name>
<dbReference type="SUPFAM" id="SSF52540">
    <property type="entry name" value="P-loop containing nucleoside triphosphate hydrolases"/>
    <property type="match status" value="1"/>
</dbReference>
<dbReference type="SMART" id="SM00421">
    <property type="entry name" value="HTH_LUXR"/>
    <property type="match status" value="1"/>
</dbReference>
<evidence type="ECO:0000313" key="4">
    <source>
        <dbReference type="EMBL" id="MFC7277301.1"/>
    </source>
</evidence>
<evidence type="ECO:0000313" key="5">
    <source>
        <dbReference type="Proteomes" id="UP001596548"/>
    </source>
</evidence>
<dbReference type="EMBL" id="JBHTBJ010000021">
    <property type="protein sequence ID" value="MFC7277301.1"/>
    <property type="molecule type" value="Genomic_DNA"/>
</dbReference>
<gene>
    <name evidence="4" type="ORF">ACFQS1_25190</name>
</gene>
<dbReference type="Pfam" id="PF13191">
    <property type="entry name" value="AAA_16"/>
    <property type="match status" value="1"/>
</dbReference>
<evidence type="ECO:0000256" key="1">
    <source>
        <dbReference type="ARBA" id="ARBA00022741"/>
    </source>
</evidence>
<organism evidence="4 5">
    <name type="scientific">Paractinoplanes rhizophilus</name>
    <dbReference type="NCBI Taxonomy" id="1416877"/>
    <lineage>
        <taxon>Bacteria</taxon>
        <taxon>Bacillati</taxon>
        <taxon>Actinomycetota</taxon>
        <taxon>Actinomycetes</taxon>
        <taxon>Micromonosporales</taxon>
        <taxon>Micromonosporaceae</taxon>
        <taxon>Paractinoplanes</taxon>
    </lineage>
</organism>
<sequence>MSTPEVDQGPLPSPFAGRRNELATVTGALARARQERHAQVAEVIGDPGMGKTRLLAEAAWRARDDGWLVVCGQPAEFRSSLPLAPLVDALDDHLNAVDLSPLEQTHPGSLALLSTVFPSVPEPRTPSSRPIEEYRLLRAIRALLSLLAEASGLMLVLDDLHRCDTLTAAVLGYLLRHPPHAAVLIAVAYRPGRADPRLVRELATAAQRSTAHRIVLSPLTCDEAQPLLDPGMMHWQRDLTYRKSHGNPAYLEVLSAAARHGRGPHVLPPLSTAPLLAEFEALSSVGRVVAHAAAVAGPGFDPQLLAEVAQVGEADVLGAIDEMLQNDLIQTLDISQQFQFRHPLLRQVAYQQASGGWRLGAHSRAAAVLSRRRAPQVELARHLEFAAAPGDATSSRILLDAARQVLSQRPGQAADWLTAALRLLGEHAEVRERRLEVLDVLSVALLRSGRLTEARQSLTELLGAPDMPERVTVTLRAAEVDLLLGRMNSARRRLRAELAAVGERQPDATRLRLRLCTVALHDSTVDPSLAEDLVSVPAGLTSPVTQAGAATVLAATRLAYGRPDAEEPADLAAELIDAADDSELVGNLWALIWLSTAEVQLERYERGREHAIRGYAVARDSGQLHLAPYLLALIAQAHLSQGRLGAAAEVAGQLELSLGSIGQPGVLRIRHILLQSRIAAAAGDPAASTLAYRAAELAGRTGGQPARLARAALGHALLNEGHPERAASMLLEAGEGPDLLALPAPYRLGVYADLTRADLARGNLTAARQWAERAQHLAGEAQPGHVGIAELATARLLLCDDPGAAASHARHAADLAFKAGQRLDAGQALLVAAAAEAAAGREDAAREADEEAMAVLAECGAENLAAVLREENGPRPQARVQTQTAAVKPPAEQVAEFTALSGRELQIAELVSHGHTNRQIARLLTLSHKTVETYLARIFTKLGVSSRSSVATLVGCGALGGADNGNGEPCTGRECLTTGL</sequence>
<dbReference type="InterPro" id="IPR000792">
    <property type="entry name" value="Tscrpt_reg_LuxR_C"/>
</dbReference>